<dbReference type="AlphaFoldDB" id="A0A918PYC1"/>
<keyword evidence="2" id="KW-0560">Oxidoreductase</keyword>
<dbReference type="InterPro" id="IPR036291">
    <property type="entry name" value="NAD(P)-bd_dom_sf"/>
</dbReference>
<dbReference type="InterPro" id="IPR020904">
    <property type="entry name" value="Sc_DH/Rdtase_CS"/>
</dbReference>
<dbReference type="PROSITE" id="PS00061">
    <property type="entry name" value="ADH_SHORT"/>
    <property type="match status" value="1"/>
</dbReference>
<evidence type="ECO:0000313" key="5">
    <source>
        <dbReference type="Proteomes" id="UP000662572"/>
    </source>
</evidence>
<organism evidence="4 5">
    <name type="scientific">Asticcacaulis endophyticus</name>
    <dbReference type="NCBI Taxonomy" id="1395890"/>
    <lineage>
        <taxon>Bacteria</taxon>
        <taxon>Pseudomonadati</taxon>
        <taxon>Pseudomonadota</taxon>
        <taxon>Alphaproteobacteria</taxon>
        <taxon>Caulobacterales</taxon>
        <taxon>Caulobacteraceae</taxon>
        <taxon>Asticcacaulis</taxon>
    </lineage>
</organism>
<dbReference type="Proteomes" id="UP000662572">
    <property type="component" value="Unassembled WGS sequence"/>
</dbReference>
<gene>
    <name evidence="4" type="ORF">GCM10011273_07920</name>
</gene>
<dbReference type="EMBL" id="BMZB01000001">
    <property type="protein sequence ID" value="GGZ25021.1"/>
    <property type="molecule type" value="Genomic_DNA"/>
</dbReference>
<keyword evidence="5" id="KW-1185">Reference proteome</keyword>
<comment type="similarity">
    <text evidence="1 3">Belongs to the short-chain dehydrogenases/reductases (SDR) family.</text>
</comment>
<protein>
    <submittedName>
        <fullName evidence="4">Short-chain dehydrogenase</fullName>
    </submittedName>
</protein>
<dbReference type="GO" id="GO:0016020">
    <property type="term" value="C:membrane"/>
    <property type="evidence" value="ECO:0007669"/>
    <property type="project" value="TreeGrafter"/>
</dbReference>
<reference evidence="4" key="1">
    <citation type="journal article" date="2014" name="Int. J. Syst. Evol. Microbiol.">
        <title>Complete genome sequence of Corynebacterium casei LMG S-19264T (=DSM 44701T), isolated from a smear-ripened cheese.</title>
        <authorList>
            <consortium name="US DOE Joint Genome Institute (JGI-PGF)"/>
            <person name="Walter F."/>
            <person name="Albersmeier A."/>
            <person name="Kalinowski J."/>
            <person name="Ruckert C."/>
        </authorList>
    </citation>
    <scope>NUCLEOTIDE SEQUENCE</scope>
    <source>
        <strain evidence="4">KCTC 32296</strain>
    </source>
</reference>
<evidence type="ECO:0000256" key="1">
    <source>
        <dbReference type="ARBA" id="ARBA00006484"/>
    </source>
</evidence>
<dbReference type="PANTHER" id="PTHR44196">
    <property type="entry name" value="DEHYDROGENASE/REDUCTASE SDR FAMILY MEMBER 7B"/>
    <property type="match status" value="1"/>
</dbReference>
<name>A0A918PYC1_9CAUL</name>
<reference evidence="4" key="2">
    <citation type="submission" date="2020-09" db="EMBL/GenBank/DDBJ databases">
        <authorList>
            <person name="Sun Q."/>
            <person name="Kim S."/>
        </authorList>
    </citation>
    <scope>NUCLEOTIDE SEQUENCE</scope>
    <source>
        <strain evidence="4">KCTC 32296</strain>
    </source>
</reference>
<dbReference type="Gene3D" id="3.40.50.720">
    <property type="entry name" value="NAD(P)-binding Rossmann-like Domain"/>
    <property type="match status" value="1"/>
</dbReference>
<dbReference type="PRINTS" id="PR00081">
    <property type="entry name" value="GDHRDH"/>
</dbReference>
<accession>A0A918PYC1</accession>
<dbReference type="InterPro" id="IPR002347">
    <property type="entry name" value="SDR_fam"/>
</dbReference>
<dbReference type="GO" id="GO:0016491">
    <property type="term" value="F:oxidoreductase activity"/>
    <property type="evidence" value="ECO:0007669"/>
    <property type="project" value="UniProtKB-KW"/>
</dbReference>
<evidence type="ECO:0000313" key="4">
    <source>
        <dbReference type="EMBL" id="GGZ25021.1"/>
    </source>
</evidence>
<dbReference type="SUPFAM" id="SSF51735">
    <property type="entry name" value="NAD(P)-binding Rossmann-fold domains"/>
    <property type="match status" value="1"/>
</dbReference>
<dbReference type="Pfam" id="PF00106">
    <property type="entry name" value="adh_short"/>
    <property type="match status" value="1"/>
</dbReference>
<dbReference type="PANTHER" id="PTHR44196:SF1">
    <property type="entry name" value="DEHYDROGENASE_REDUCTASE SDR FAMILY MEMBER 7B"/>
    <property type="match status" value="1"/>
</dbReference>
<evidence type="ECO:0000256" key="2">
    <source>
        <dbReference type="ARBA" id="ARBA00023002"/>
    </source>
</evidence>
<comment type="caution">
    <text evidence="4">The sequence shown here is derived from an EMBL/GenBank/DDBJ whole genome shotgun (WGS) entry which is preliminary data.</text>
</comment>
<evidence type="ECO:0000256" key="3">
    <source>
        <dbReference type="RuleBase" id="RU000363"/>
    </source>
</evidence>
<dbReference type="PRINTS" id="PR00080">
    <property type="entry name" value="SDRFAMILY"/>
</dbReference>
<sequence>MGVVARTKYMSFTNQHIWLIGASTGIGAQLARDLAVAGAKLSLSSRDQTKLEALKSELKGDGHGVYPLDVTQQTSVDVAWVALNKAHGMPDMVIYNAGAYEPMSATRYDADTAIMVADTNFMGAFRVLEPVLPAFMARCQGHIVLTGSLAGMKGLPNAIGYGASKAGIIHLAENLRLDLAGSGIKVQLVNPGFVKTRLTDKNEFNMPFLLTPEDASARIMKGLLSDRFEINFPKRLTVLIKALRYMPDRLYYKLLRNKPAKN</sequence>
<proteinExistence type="inferred from homology"/>